<dbReference type="Gene3D" id="3.30.420.10">
    <property type="entry name" value="Ribonuclease H-like superfamily/Ribonuclease H"/>
    <property type="match status" value="1"/>
</dbReference>
<dbReference type="InterPro" id="IPR052160">
    <property type="entry name" value="Gypsy_RT_Integrase-like"/>
</dbReference>
<dbReference type="InterPro" id="IPR036397">
    <property type="entry name" value="RNaseH_sf"/>
</dbReference>
<dbReference type="EMBL" id="CAJNOK010013166">
    <property type="protein sequence ID" value="CAF1178983.1"/>
    <property type="molecule type" value="Genomic_DNA"/>
</dbReference>
<protein>
    <recommendedName>
        <fullName evidence="1">Integrase catalytic domain-containing protein</fullName>
    </recommendedName>
</protein>
<comment type="caution">
    <text evidence="2">The sequence shown here is derived from an EMBL/GenBank/DDBJ whole genome shotgun (WGS) entry which is preliminary data.</text>
</comment>
<dbReference type="GO" id="GO:0003676">
    <property type="term" value="F:nucleic acid binding"/>
    <property type="evidence" value="ECO:0007669"/>
    <property type="project" value="InterPro"/>
</dbReference>
<dbReference type="InterPro" id="IPR012337">
    <property type="entry name" value="RNaseH-like_sf"/>
</dbReference>
<dbReference type="AlphaFoldDB" id="A0A8S2EJC6"/>
<dbReference type="EMBL" id="CAJOBA010034696">
    <property type="protein sequence ID" value="CAF3990361.1"/>
    <property type="molecule type" value="Genomic_DNA"/>
</dbReference>
<dbReference type="SUPFAM" id="SSF53098">
    <property type="entry name" value="Ribonuclease H-like"/>
    <property type="match status" value="1"/>
</dbReference>
<gene>
    <name evidence="2" type="ORF">OVA965_LOCUS22963</name>
    <name evidence="4" type="ORF">SRO942_LOCUS38892</name>
    <name evidence="3" type="ORF">TMI583_LOCUS23684</name>
</gene>
<sequence>MRGEVESYIQSCEKCAKFNIKRTKTLGKLNPIPPPEGPMELVSIDFWGATRQESVNGNKYVLIITDYLTKFVVAKALPNNTTQTTAQTFVKEFIFKFGVLNRHITDQGVHFNN</sequence>
<dbReference type="Proteomes" id="UP000681722">
    <property type="component" value="Unassembled WGS sequence"/>
</dbReference>
<evidence type="ECO:0000313" key="2">
    <source>
        <dbReference type="EMBL" id="CAF1178983.1"/>
    </source>
</evidence>
<accession>A0A8S2EJC6</accession>
<name>A0A8S2EJC6_9BILA</name>
<evidence type="ECO:0000313" key="4">
    <source>
        <dbReference type="EMBL" id="CAF4391133.1"/>
    </source>
</evidence>
<proteinExistence type="predicted"/>
<evidence type="ECO:0000313" key="5">
    <source>
        <dbReference type="Proteomes" id="UP000677228"/>
    </source>
</evidence>
<evidence type="ECO:0000313" key="3">
    <source>
        <dbReference type="EMBL" id="CAF3990361.1"/>
    </source>
</evidence>
<organism evidence="2 5">
    <name type="scientific">Didymodactylos carnosus</name>
    <dbReference type="NCBI Taxonomy" id="1234261"/>
    <lineage>
        <taxon>Eukaryota</taxon>
        <taxon>Metazoa</taxon>
        <taxon>Spiralia</taxon>
        <taxon>Gnathifera</taxon>
        <taxon>Rotifera</taxon>
        <taxon>Eurotatoria</taxon>
        <taxon>Bdelloidea</taxon>
        <taxon>Philodinida</taxon>
        <taxon>Philodinidae</taxon>
        <taxon>Didymodactylos</taxon>
    </lineage>
</organism>
<evidence type="ECO:0000259" key="1">
    <source>
        <dbReference type="PROSITE" id="PS50994"/>
    </source>
</evidence>
<reference evidence="2" key="1">
    <citation type="submission" date="2021-02" db="EMBL/GenBank/DDBJ databases">
        <authorList>
            <person name="Nowell W R."/>
        </authorList>
    </citation>
    <scope>NUCLEOTIDE SEQUENCE</scope>
</reference>
<dbReference type="PROSITE" id="PS50994">
    <property type="entry name" value="INTEGRASE"/>
    <property type="match status" value="1"/>
</dbReference>
<dbReference type="InterPro" id="IPR001584">
    <property type="entry name" value="Integrase_cat-core"/>
</dbReference>
<dbReference type="OrthoDB" id="10059697at2759"/>
<dbReference type="Proteomes" id="UP000677228">
    <property type="component" value="Unassembled WGS sequence"/>
</dbReference>
<dbReference type="EMBL" id="CAJOBC010090460">
    <property type="protein sequence ID" value="CAF4391133.1"/>
    <property type="molecule type" value="Genomic_DNA"/>
</dbReference>
<dbReference type="Pfam" id="PF00665">
    <property type="entry name" value="rve"/>
    <property type="match status" value="1"/>
</dbReference>
<dbReference type="PANTHER" id="PTHR47266">
    <property type="entry name" value="ENDONUCLEASE-RELATED"/>
    <property type="match status" value="1"/>
</dbReference>
<feature type="domain" description="Integrase catalytic" evidence="1">
    <location>
        <begin position="34"/>
        <end position="113"/>
    </location>
</feature>
<dbReference type="Proteomes" id="UP000682733">
    <property type="component" value="Unassembled WGS sequence"/>
</dbReference>
<dbReference type="GO" id="GO:0015074">
    <property type="term" value="P:DNA integration"/>
    <property type="evidence" value="ECO:0007669"/>
    <property type="project" value="InterPro"/>
</dbReference>